<name>A0A6I4I3E2_9SPHI</name>
<keyword evidence="5 8" id="KW-0255">Endonuclease</keyword>
<dbReference type="PANTHER" id="PTHR46018">
    <property type="entry name" value="ZINC PHOSPHODIESTERASE ELAC PROTEIN 1"/>
    <property type="match status" value="1"/>
</dbReference>
<dbReference type="Gene3D" id="3.60.15.10">
    <property type="entry name" value="Ribonuclease Z/Hydroxyacylglutathione hydrolase-like"/>
    <property type="match status" value="1"/>
</dbReference>
<dbReference type="EMBL" id="WQLA01000001">
    <property type="protein sequence ID" value="MVN89652.1"/>
    <property type="molecule type" value="Genomic_DNA"/>
</dbReference>
<dbReference type="CDD" id="cd07717">
    <property type="entry name" value="RNaseZ_ZiPD-like_MBL-fold"/>
    <property type="match status" value="1"/>
</dbReference>
<dbReference type="InterPro" id="IPR013471">
    <property type="entry name" value="RNase_Z/BN"/>
</dbReference>
<dbReference type="GO" id="GO:0042781">
    <property type="term" value="F:3'-tRNA processing endoribonuclease activity"/>
    <property type="evidence" value="ECO:0007669"/>
    <property type="project" value="UniProtKB-UniRule"/>
</dbReference>
<protein>
    <recommendedName>
        <fullName evidence="8">Ribonuclease Z</fullName>
        <shortName evidence="8">RNase Z</shortName>
        <ecNumber evidence="8">3.1.26.11</ecNumber>
    </recommendedName>
    <alternativeName>
        <fullName evidence="8">tRNA 3 endonuclease</fullName>
    </alternativeName>
    <alternativeName>
        <fullName evidence="8">tRNase Z</fullName>
    </alternativeName>
</protein>
<dbReference type="EC" id="3.1.26.11" evidence="8"/>
<comment type="function">
    <text evidence="8">Zinc phosphodiesterase, which displays some tRNA 3'-processing endonuclease activity. Probably involved in tRNA maturation, by removing a 3'-trailer from precursor tRNA.</text>
</comment>
<reference evidence="9 10" key="1">
    <citation type="submission" date="2019-12" db="EMBL/GenBank/DDBJ databases">
        <title>Mucilaginibacter sp. HME9299 genome sequencing and assembly.</title>
        <authorList>
            <person name="Kang H."/>
            <person name="Kim H."/>
            <person name="Joh K."/>
        </authorList>
    </citation>
    <scope>NUCLEOTIDE SEQUENCE [LARGE SCALE GENOMIC DNA]</scope>
    <source>
        <strain evidence="9 10">HME9299</strain>
    </source>
</reference>
<evidence type="ECO:0000256" key="8">
    <source>
        <dbReference type="HAMAP-Rule" id="MF_01818"/>
    </source>
</evidence>
<dbReference type="OrthoDB" id="9800940at2"/>
<evidence type="ECO:0000256" key="4">
    <source>
        <dbReference type="ARBA" id="ARBA00022723"/>
    </source>
</evidence>
<feature type="active site" description="Proton acceptor" evidence="8">
    <location>
        <position position="66"/>
    </location>
</feature>
<dbReference type="NCBIfam" id="NF000801">
    <property type="entry name" value="PRK00055.1-3"/>
    <property type="match status" value="1"/>
</dbReference>
<evidence type="ECO:0000256" key="7">
    <source>
        <dbReference type="ARBA" id="ARBA00022833"/>
    </source>
</evidence>
<dbReference type="AlphaFoldDB" id="A0A6I4I3E2"/>
<dbReference type="NCBIfam" id="TIGR02651">
    <property type="entry name" value="RNase_Z"/>
    <property type="match status" value="1"/>
</dbReference>
<accession>A0A6I4I3E2</accession>
<dbReference type="RefSeq" id="WP_157539452.1">
    <property type="nucleotide sequence ID" value="NZ_WQLA01000001.1"/>
</dbReference>
<feature type="binding site" evidence="8">
    <location>
        <position position="66"/>
    </location>
    <ligand>
        <name>Zn(2+)</name>
        <dbReference type="ChEBI" id="CHEBI:29105"/>
        <label>2</label>
        <note>catalytic</note>
    </ligand>
</feature>
<proteinExistence type="inferred from homology"/>
<keyword evidence="3 8" id="KW-0540">Nuclease</keyword>
<dbReference type="Pfam" id="PF23023">
    <property type="entry name" value="Anti-Pycsar_Apyc1"/>
    <property type="match status" value="1"/>
</dbReference>
<dbReference type="GO" id="GO:0008270">
    <property type="term" value="F:zinc ion binding"/>
    <property type="evidence" value="ECO:0007669"/>
    <property type="project" value="UniProtKB-UniRule"/>
</dbReference>
<feature type="binding site" evidence="8">
    <location>
        <position position="270"/>
    </location>
    <ligand>
        <name>Zn(2+)</name>
        <dbReference type="ChEBI" id="CHEBI:29105"/>
        <label>2</label>
        <note>catalytic</note>
    </ligand>
</feature>
<keyword evidence="7 8" id="KW-0862">Zinc</keyword>
<keyword evidence="4 8" id="KW-0479">Metal-binding</keyword>
<feature type="binding site" evidence="8">
    <location>
        <position position="64"/>
    </location>
    <ligand>
        <name>Zn(2+)</name>
        <dbReference type="ChEBI" id="CHEBI:29105"/>
        <label>1</label>
        <note>catalytic</note>
    </ligand>
</feature>
<keyword evidence="10" id="KW-1185">Reference proteome</keyword>
<comment type="similarity">
    <text evidence="8">Belongs to the RNase Z family.</text>
</comment>
<evidence type="ECO:0000256" key="2">
    <source>
        <dbReference type="ARBA" id="ARBA00022694"/>
    </source>
</evidence>
<evidence type="ECO:0000313" key="9">
    <source>
        <dbReference type="EMBL" id="MVN89652.1"/>
    </source>
</evidence>
<feature type="binding site" evidence="8">
    <location>
        <position position="212"/>
    </location>
    <ligand>
        <name>Zn(2+)</name>
        <dbReference type="ChEBI" id="CHEBI:29105"/>
        <label>2</label>
        <note>catalytic</note>
    </ligand>
</feature>
<evidence type="ECO:0000256" key="6">
    <source>
        <dbReference type="ARBA" id="ARBA00022801"/>
    </source>
</evidence>
<evidence type="ECO:0000256" key="5">
    <source>
        <dbReference type="ARBA" id="ARBA00022759"/>
    </source>
</evidence>
<evidence type="ECO:0000256" key="1">
    <source>
        <dbReference type="ARBA" id="ARBA00011738"/>
    </source>
</evidence>
<organism evidence="9 10">
    <name type="scientific">Mucilaginibacter aquatilis</name>
    <dbReference type="NCBI Taxonomy" id="1517760"/>
    <lineage>
        <taxon>Bacteria</taxon>
        <taxon>Pseudomonadati</taxon>
        <taxon>Bacteroidota</taxon>
        <taxon>Sphingobacteriia</taxon>
        <taxon>Sphingobacteriales</taxon>
        <taxon>Sphingobacteriaceae</taxon>
        <taxon>Mucilaginibacter</taxon>
    </lineage>
</organism>
<dbReference type="PANTHER" id="PTHR46018:SF2">
    <property type="entry name" value="ZINC PHOSPHODIESTERASE ELAC PROTEIN 1"/>
    <property type="match status" value="1"/>
</dbReference>
<feature type="binding site" evidence="8">
    <location>
        <position position="67"/>
    </location>
    <ligand>
        <name>Zn(2+)</name>
        <dbReference type="ChEBI" id="CHEBI:29105"/>
        <label>2</label>
        <note>catalytic</note>
    </ligand>
</feature>
<comment type="cofactor">
    <cofactor evidence="8">
        <name>Zn(2+)</name>
        <dbReference type="ChEBI" id="CHEBI:29105"/>
    </cofactor>
    <text evidence="8">Binds 2 Zn(2+) ions.</text>
</comment>
<feature type="binding site" evidence="8">
    <location>
        <position position="62"/>
    </location>
    <ligand>
        <name>Zn(2+)</name>
        <dbReference type="ChEBI" id="CHEBI:29105"/>
        <label>1</label>
        <note>catalytic</note>
    </ligand>
</feature>
<comment type="subunit">
    <text evidence="1 8">Homodimer.</text>
</comment>
<evidence type="ECO:0000313" key="10">
    <source>
        <dbReference type="Proteomes" id="UP000434850"/>
    </source>
</evidence>
<dbReference type="InterPro" id="IPR036866">
    <property type="entry name" value="RibonucZ/Hydroxyglut_hydro"/>
</dbReference>
<evidence type="ECO:0000256" key="3">
    <source>
        <dbReference type="ARBA" id="ARBA00022722"/>
    </source>
</evidence>
<keyword evidence="2 8" id="KW-0819">tRNA processing</keyword>
<sequence>MKFEVTILGSSSATPIFNRNPTAQVLNVNERLYLIDCGEGTQQQMLRFEIKASRIDHIFISHLHGDHYLGLIGLVSSMHLNGRVKPLKLYGPAPLLEIINLQFKYSETVLNYNIEFVATDALQPQIILDNQDVVVETIPLDHRIATTGFLFRQKKRLRKIIKEKAEALNIPVEHFPLLKRGEDYRAPDGKLYRNHELTVDSDQPKCYAYCSDTIYNERYFEQIQNADLLYHEATFLHNMLDRANKTFHTTAWQAGQVALQTGAKNLLIGHFSARYKSLTDLLDEARGVFPSTELAIEGSTFEVGEDLA</sequence>
<dbReference type="Proteomes" id="UP000434850">
    <property type="component" value="Unassembled WGS sequence"/>
</dbReference>
<feature type="binding site" evidence="8">
    <location>
        <position position="212"/>
    </location>
    <ligand>
        <name>Zn(2+)</name>
        <dbReference type="ChEBI" id="CHEBI:29105"/>
        <label>1</label>
        <note>catalytic</note>
    </ligand>
</feature>
<dbReference type="HAMAP" id="MF_01818">
    <property type="entry name" value="RNase_Z_BN"/>
    <property type="match status" value="1"/>
</dbReference>
<dbReference type="SUPFAM" id="SSF56281">
    <property type="entry name" value="Metallo-hydrolase/oxidoreductase"/>
    <property type="match status" value="1"/>
</dbReference>
<feature type="binding site" evidence="8">
    <location>
        <position position="142"/>
    </location>
    <ligand>
        <name>Zn(2+)</name>
        <dbReference type="ChEBI" id="CHEBI:29105"/>
        <label>1</label>
        <note>catalytic</note>
    </ligand>
</feature>
<gene>
    <name evidence="8" type="primary">rnz</name>
    <name evidence="9" type="ORF">GO816_00790</name>
</gene>
<comment type="caution">
    <text evidence="9">The sequence shown here is derived from an EMBL/GenBank/DDBJ whole genome shotgun (WGS) entry which is preliminary data.</text>
</comment>
<comment type="catalytic activity">
    <reaction evidence="8">
        <text>Endonucleolytic cleavage of RNA, removing extra 3' nucleotides from tRNA precursor, generating 3' termini of tRNAs. A 3'-hydroxy group is left at the tRNA terminus and a 5'-phosphoryl group is left at the trailer molecule.</text>
        <dbReference type="EC" id="3.1.26.11"/>
    </reaction>
</comment>
<keyword evidence="6 8" id="KW-0378">Hydrolase</keyword>